<evidence type="ECO:0000256" key="3">
    <source>
        <dbReference type="ARBA" id="ARBA00022989"/>
    </source>
</evidence>
<comment type="subcellular location">
    <subcellularLocation>
        <location evidence="1">Membrane</location>
        <topology evidence="1">Single-pass membrane protein</topology>
    </subcellularLocation>
</comment>
<feature type="region of interest" description="Disordered" evidence="5">
    <location>
        <begin position="130"/>
        <end position="173"/>
    </location>
</feature>
<dbReference type="InterPro" id="IPR051694">
    <property type="entry name" value="Immunoregulatory_rcpt-like"/>
</dbReference>
<keyword evidence="7" id="KW-0732">Signal</keyword>
<feature type="signal peptide" evidence="7">
    <location>
        <begin position="1"/>
        <end position="19"/>
    </location>
</feature>
<name>A0A175VP73_9PEZI</name>
<feature type="chain" id="PRO_5008043205" evidence="7">
    <location>
        <begin position="20"/>
        <end position="269"/>
    </location>
</feature>
<evidence type="ECO:0000256" key="1">
    <source>
        <dbReference type="ARBA" id="ARBA00004167"/>
    </source>
</evidence>
<evidence type="ECO:0000256" key="6">
    <source>
        <dbReference type="SAM" id="Phobius"/>
    </source>
</evidence>
<protein>
    <submittedName>
        <fullName evidence="8">Very low-density lipoprotein receptor</fullName>
    </submittedName>
</protein>
<evidence type="ECO:0000313" key="8">
    <source>
        <dbReference type="EMBL" id="KXX73316.1"/>
    </source>
</evidence>
<evidence type="ECO:0000256" key="2">
    <source>
        <dbReference type="ARBA" id="ARBA00022692"/>
    </source>
</evidence>
<keyword evidence="3 6" id="KW-1133">Transmembrane helix</keyword>
<feature type="region of interest" description="Disordered" evidence="5">
    <location>
        <begin position="226"/>
        <end position="269"/>
    </location>
</feature>
<dbReference type="OrthoDB" id="5390143at2759"/>
<dbReference type="STRING" id="100816.A0A175VP73"/>
<dbReference type="AlphaFoldDB" id="A0A175VP73"/>
<keyword evidence="8" id="KW-0675">Receptor</keyword>
<evidence type="ECO:0000313" key="9">
    <source>
        <dbReference type="Proteomes" id="UP000078237"/>
    </source>
</evidence>
<feature type="transmembrane region" description="Helical" evidence="6">
    <location>
        <begin position="194"/>
        <end position="217"/>
    </location>
</feature>
<gene>
    <name evidence="8" type="ORF">MMYC01_210245</name>
</gene>
<dbReference type="EMBL" id="LCTW02000494">
    <property type="protein sequence ID" value="KXX73316.1"/>
    <property type="molecule type" value="Genomic_DNA"/>
</dbReference>
<comment type="caution">
    <text evidence="8">The sequence shown here is derived from an EMBL/GenBank/DDBJ whole genome shotgun (WGS) entry which is preliminary data.</text>
</comment>
<dbReference type="PANTHER" id="PTHR15549">
    <property type="entry name" value="PAIRED IMMUNOGLOBULIN-LIKE TYPE 2 RECEPTOR"/>
    <property type="match status" value="1"/>
</dbReference>
<organism evidence="8 9">
    <name type="scientific">Madurella mycetomatis</name>
    <dbReference type="NCBI Taxonomy" id="100816"/>
    <lineage>
        <taxon>Eukaryota</taxon>
        <taxon>Fungi</taxon>
        <taxon>Dikarya</taxon>
        <taxon>Ascomycota</taxon>
        <taxon>Pezizomycotina</taxon>
        <taxon>Sordariomycetes</taxon>
        <taxon>Sordariomycetidae</taxon>
        <taxon>Sordariales</taxon>
        <taxon>Sordariales incertae sedis</taxon>
        <taxon>Madurella</taxon>
    </lineage>
</organism>
<sequence length="269" mass="28071">MRLRPALARLVVLPLAVAAIEFVNPPLPGDTGDFSENPVYEVGSSLEIVWTPAPEGVPVSVVMWQEDIGNEGLSSGHEDIVLNAVDLTRFSWIVGTRKNLEASPVFFFGIFERGQNSPSATCHYFNITRPEAGTTTEPSSTGTSTSTSISSTSAASTSTTESSGTNNIAPTVGANAGENVEEDVEDAAGLSTGAAIGIGVAIPCALILGAIAGYLLVRRRKREADTPAPPIYSDANGGQLGGQWPPMTAVSKYPPVELSESPRTTELPA</sequence>
<proteinExistence type="predicted"/>
<dbReference type="GO" id="GO:0016020">
    <property type="term" value="C:membrane"/>
    <property type="evidence" value="ECO:0007669"/>
    <property type="project" value="UniProtKB-SubCell"/>
</dbReference>
<keyword evidence="9" id="KW-1185">Reference proteome</keyword>
<evidence type="ECO:0000256" key="5">
    <source>
        <dbReference type="SAM" id="MobiDB-lite"/>
    </source>
</evidence>
<dbReference type="GO" id="GO:0071944">
    <property type="term" value="C:cell periphery"/>
    <property type="evidence" value="ECO:0007669"/>
    <property type="project" value="UniProtKB-ARBA"/>
</dbReference>
<keyword evidence="4 6" id="KW-0472">Membrane</keyword>
<keyword evidence="2 6" id="KW-0812">Transmembrane</keyword>
<keyword evidence="8" id="KW-0449">Lipoprotein</keyword>
<evidence type="ECO:0000256" key="7">
    <source>
        <dbReference type="SAM" id="SignalP"/>
    </source>
</evidence>
<reference evidence="8 9" key="1">
    <citation type="journal article" date="2016" name="Genome Announc.">
        <title>Genome Sequence of Madurella mycetomatis mm55, Isolated from a Human Mycetoma Case in Sudan.</title>
        <authorList>
            <person name="Smit S."/>
            <person name="Derks M.F."/>
            <person name="Bervoets S."/>
            <person name="Fahal A."/>
            <person name="van Leeuwen W."/>
            <person name="van Belkum A."/>
            <person name="van de Sande W.W."/>
        </authorList>
    </citation>
    <scope>NUCLEOTIDE SEQUENCE [LARGE SCALE GENOMIC DNA]</scope>
    <source>
        <strain evidence="9">mm55</strain>
    </source>
</reference>
<feature type="compositionally biased region" description="Low complexity" evidence="5">
    <location>
        <begin position="131"/>
        <end position="165"/>
    </location>
</feature>
<evidence type="ECO:0000256" key="4">
    <source>
        <dbReference type="ARBA" id="ARBA00023136"/>
    </source>
</evidence>
<dbReference type="Proteomes" id="UP000078237">
    <property type="component" value="Unassembled WGS sequence"/>
</dbReference>
<dbReference type="VEuPathDB" id="FungiDB:MMYC01_210245"/>
<accession>A0A175VP73</accession>